<dbReference type="Proteomes" id="UP001501035">
    <property type="component" value="Unassembled WGS sequence"/>
</dbReference>
<dbReference type="InterPro" id="IPR003439">
    <property type="entry name" value="ABC_transporter-like_ATP-bd"/>
</dbReference>
<dbReference type="PROSITE" id="PS50893">
    <property type="entry name" value="ABC_TRANSPORTER_2"/>
    <property type="match status" value="1"/>
</dbReference>
<proteinExistence type="predicted"/>
<evidence type="ECO:0000259" key="4">
    <source>
        <dbReference type="PROSITE" id="PS50893"/>
    </source>
</evidence>
<keyword evidence="3" id="KW-0067">ATP-binding</keyword>
<dbReference type="SUPFAM" id="SSF52540">
    <property type="entry name" value="P-loop containing nucleoside triphosphate hydrolases"/>
    <property type="match status" value="1"/>
</dbReference>
<keyword evidence="6" id="KW-1185">Reference proteome</keyword>
<feature type="domain" description="ABC transporter" evidence="4">
    <location>
        <begin position="4"/>
        <end position="293"/>
    </location>
</feature>
<evidence type="ECO:0000256" key="1">
    <source>
        <dbReference type="ARBA" id="ARBA00022448"/>
    </source>
</evidence>
<comment type="caution">
    <text evidence="5">The sequence shown here is derived from an EMBL/GenBank/DDBJ whole genome shotgun (WGS) entry which is preliminary data.</text>
</comment>
<sequence length="324" mass="34119">MPHVDVVGQVKRFGALTAVDGLCLAVTAGEVHGFLGPNGAGKSTTIRTLLGLYRADAGTVTVLGGDPARNAASINRRVSYVAGDVAFWPNLTGSEVHDALAGLRGARRPGVEADLIERFGFDPDKKVRAYSKGNRQVESAPLDALRHLSATTVSVGGSPDQRLVEEVAKLGLTPSRSDRDGTVSWSVPRATVPSVLGVHAAGEVLRATIPLSRLLLRRYRVPLLSWIIPIVTLTAVTVPSYASSYPDLSSRGPLVASLRSNQATTILYGHLPLPGSLGQLAQWEVGTYVVLLTAVMALTVTESMTRVDEETGRTEVVAAAGLGT</sequence>
<reference evidence="6" key="1">
    <citation type="journal article" date="2019" name="Int. J. Syst. Evol. Microbiol.">
        <title>The Global Catalogue of Microorganisms (GCM) 10K type strain sequencing project: providing services to taxonomists for standard genome sequencing and annotation.</title>
        <authorList>
            <consortium name="The Broad Institute Genomics Platform"/>
            <consortium name="The Broad Institute Genome Sequencing Center for Infectious Disease"/>
            <person name="Wu L."/>
            <person name="Ma J."/>
        </authorList>
    </citation>
    <scope>NUCLEOTIDE SEQUENCE [LARGE SCALE GENOMIC DNA]</scope>
    <source>
        <strain evidence="6">JCM 14234</strain>
    </source>
</reference>
<evidence type="ECO:0000313" key="6">
    <source>
        <dbReference type="Proteomes" id="UP001501035"/>
    </source>
</evidence>
<dbReference type="InterPro" id="IPR051782">
    <property type="entry name" value="ABC_Transporter_VariousFunc"/>
</dbReference>
<dbReference type="Pfam" id="PF00005">
    <property type="entry name" value="ABC_tran"/>
    <property type="match status" value="1"/>
</dbReference>
<dbReference type="PANTHER" id="PTHR42939">
    <property type="entry name" value="ABC TRANSPORTER ATP-BINDING PROTEIN ALBC-RELATED"/>
    <property type="match status" value="1"/>
</dbReference>
<dbReference type="RefSeq" id="WP_290705740.1">
    <property type="nucleotide sequence ID" value="NZ_BAAAVS010000024.1"/>
</dbReference>
<dbReference type="PANTHER" id="PTHR42939:SF1">
    <property type="entry name" value="ABC TRANSPORTER ATP-BINDING PROTEIN ALBC-RELATED"/>
    <property type="match status" value="1"/>
</dbReference>
<accession>A0ABP6LBG9</accession>
<name>A0ABP6LBG9_9ACTN</name>
<keyword evidence="1" id="KW-0813">Transport</keyword>
<dbReference type="EMBL" id="BAAAVS010000024">
    <property type="protein sequence ID" value="GAA3038632.1"/>
    <property type="molecule type" value="Genomic_DNA"/>
</dbReference>
<evidence type="ECO:0000256" key="3">
    <source>
        <dbReference type="ARBA" id="ARBA00022840"/>
    </source>
</evidence>
<organism evidence="5 6">
    <name type="scientific">Gordonia defluvii</name>
    <dbReference type="NCBI Taxonomy" id="283718"/>
    <lineage>
        <taxon>Bacteria</taxon>
        <taxon>Bacillati</taxon>
        <taxon>Actinomycetota</taxon>
        <taxon>Actinomycetes</taxon>
        <taxon>Mycobacteriales</taxon>
        <taxon>Gordoniaceae</taxon>
        <taxon>Gordonia</taxon>
    </lineage>
</organism>
<dbReference type="Gene3D" id="3.40.50.300">
    <property type="entry name" value="P-loop containing nucleotide triphosphate hydrolases"/>
    <property type="match status" value="1"/>
</dbReference>
<keyword evidence="2" id="KW-0547">Nucleotide-binding</keyword>
<protein>
    <recommendedName>
        <fullName evidence="4">ABC transporter domain-containing protein</fullName>
    </recommendedName>
</protein>
<evidence type="ECO:0000313" key="5">
    <source>
        <dbReference type="EMBL" id="GAA3038632.1"/>
    </source>
</evidence>
<evidence type="ECO:0000256" key="2">
    <source>
        <dbReference type="ARBA" id="ARBA00022741"/>
    </source>
</evidence>
<gene>
    <name evidence="5" type="ORF">GCM10010528_19030</name>
</gene>
<dbReference type="InterPro" id="IPR027417">
    <property type="entry name" value="P-loop_NTPase"/>
</dbReference>